<organism evidence="13 14">
    <name type="scientific">Candidatus Paralactobacillus gallistercoris</name>
    <dbReference type="NCBI Taxonomy" id="2838724"/>
    <lineage>
        <taxon>Bacteria</taxon>
        <taxon>Bacillati</taxon>
        <taxon>Bacillota</taxon>
        <taxon>Bacilli</taxon>
        <taxon>Lactobacillales</taxon>
        <taxon>Lactobacillaceae</taxon>
        <taxon>Lactobacillus</taxon>
    </lineage>
</organism>
<sequence>MYGWTHFLVSQFGTYLLVGLLLISGLFLLANITFNQAKQWVVMRYQQIKHWYQQWHQHQVTPPDEPTTVATPLPDEVTSASPTSTATSLASTAPVVLTPSADLPTPELKENTLPHRSHAEELDAANLVTTPTHTATVPHNNQHYQLPPLSLLTKITNADRSNERQVIAANKQKLKATFDSFKVDVSVKNAVMGPAVTRYEIQPAIGVKVSKIINLTDDLALALAAKDLRIEAPIPGKSLIGIEVPNQNVATVSFRAVMAPQYFHADKPLEVPLGQDIEGNVITCDLSAMPHLLIAGATGSGKSVMINDMITSLLMRNRPEAVKLMLIDPKMVELSAYNDVPHLLTPVVTDSRKAANALNKAVKEMERRYNLFAQTGVHKMQEYNQKVAQDSSLGEPLPYIVIVVDELADLMMVAGNEVESAIIRLAQMARAAGMHMIIATQRPSVDVITGLIKANIPSRIAFAVSSSIDARTILDTSGAEKLLGRGDMLYKPMDASKPMRVQGAYIATQDVLNVVDFIKQEQTAVYDDTMLPTAPDDDHDTQQSEDALYPEAVAFVAQKKAASVSMLQRRFRIGYNRAARLVDEMEANGIVGPMMGSKPRQVFLDKINNLNNQEGKQHD</sequence>
<evidence type="ECO:0000313" key="13">
    <source>
        <dbReference type="EMBL" id="MBU3851161.1"/>
    </source>
</evidence>
<protein>
    <recommendedName>
        <fullName evidence="3">DNA translocase FtsK</fullName>
    </recommendedName>
</protein>
<keyword evidence="5" id="KW-0159">Chromosome partition</keyword>
<evidence type="ECO:0000256" key="1">
    <source>
        <dbReference type="ARBA" id="ARBA00004141"/>
    </source>
</evidence>
<dbReference type="EMBL" id="JAHLFS010000006">
    <property type="protein sequence ID" value="MBU3851161.1"/>
    <property type="molecule type" value="Genomic_DNA"/>
</dbReference>
<dbReference type="Gene3D" id="3.40.50.300">
    <property type="entry name" value="P-loop containing nucleotide triphosphate hydrolases"/>
    <property type="match status" value="1"/>
</dbReference>
<comment type="subcellular location">
    <subcellularLocation>
        <location evidence="1">Membrane</location>
        <topology evidence="1">Multi-pass membrane protein</topology>
    </subcellularLocation>
</comment>
<evidence type="ECO:0000256" key="11">
    <source>
        <dbReference type="SAM" id="Phobius"/>
    </source>
</evidence>
<feature type="transmembrane region" description="Helical" evidence="11">
    <location>
        <begin position="12"/>
        <end position="34"/>
    </location>
</feature>
<dbReference type="Pfam" id="PF09397">
    <property type="entry name" value="FtsK_gamma"/>
    <property type="match status" value="1"/>
</dbReference>
<keyword evidence="4 9" id="KW-0547">Nucleotide-binding</keyword>
<dbReference type="PANTHER" id="PTHR22683:SF41">
    <property type="entry name" value="DNA TRANSLOCASE FTSK"/>
    <property type="match status" value="1"/>
</dbReference>
<dbReference type="InterPro" id="IPR003593">
    <property type="entry name" value="AAA+_ATPase"/>
</dbReference>
<keyword evidence="11" id="KW-1133">Transmembrane helix</keyword>
<evidence type="ECO:0000256" key="2">
    <source>
        <dbReference type="ARBA" id="ARBA00006474"/>
    </source>
</evidence>
<dbReference type="PROSITE" id="PS50901">
    <property type="entry name" value="FTSK"/>
    <property type="match status" value="1"/>
</dbReference>
<dbReference type="Proteomes" id="UP000777303">
    <property type="component" value="Unassembled WGS sequence"/>
</dbReference>
<reference evidence="13" key="2">
    <citation type="submission" date="2021-04" db="EMBL/GenBank/DDBJ databases">
        <authorList>
            <person name="Gilroy R."/>
        </authorList>
    </citation>
    <scope>NUCLEOTIDE SEQUENCE</scope>
    <source>
        <strain evidence="13">F6-6636</strain>
    </source>
</reference>
<comment type="similarity">
    <text evidence="2">Belongs to the FtsK/SpoIIIE/SftA family.</text>
</comment>
<proteinExistence type="inferred from homology"/>
<evidence type="ECO:0000256" key="9">
    <source>
        <dbReference type="PROSITE-ProRule" id="PRU00289"/>
    </source>
</evidence>
<dbReference type="InterPro" id="IPR027417">
    <property type="entry name" value="P-loop_NTPase"/>
</dbReference>
<feature type="region of interest" description="Disordered" evidence="10">
    <location>
        <begin position="59"/>
        <end position="89"/>
    </location>
</feature>
<dbReference type="Gene3D" id="3.30.980.40">
    <property type="match status" value="1"/>
</dbReference>
<feature type="domain" description="FtsK" evidence="12">
    <location>
        <begin position="278"/>
        <end position="471"/>
    </location>
</feature>
<dbReference type="PANTHER" id="PTHR22683">
    <property type="entry name" value="SPORULATION PROTEIN RELATED"/>
    <property type="match status" value="1"/>
</dbReference>
<dbReference type="SUPFAM" id="SSF46785">
    <property type="entry name" value="Winged helix' DNA-binding domain"/>
    <property type="match status" value="1"/>
</dbReference>
<dbReference type="InterPro" id="IPR050206">
    <property type="entry name" value="FtsK/SpoIIIE/SftA"/>
</dbReference>
<dbReference type="InterPro" id="IPR002543">
    <property type="entry name" value="FtsK_dom"/>
</dbReference>
<dbReference type="Gene3D" id="1.10.10.10">
    <property type="entry name" value="Winged helix-like DNA-binding domain superfamily/Winged helix DNA-binding domain"/>
    <property type="match status" value="1"/>
</dbReference>
<dbReference type="GO" id="GO:0016020">
    <property type="term" value="C:membrane"/>
    <property type="evidence" value="ECO:0007669"/>
    <property type="project" value="UniProtKB-SubCell"/>
</dbReference>
<dbReference type="InterPro" id="IPR041027">
    <property type="entry name" value="FtsK_alpha"/>
</dbReference>
<feature type="compositionally biased region" description="Low complexity" evidence="10">
    <location>
        <begin position="78"/>
        <end position="89"/>
    </location>
</feature>
<dbReference type="InterPro" id="IPR036388">
    <property type="entry name" value="WH-like_DNA-bd_sf"/>
</dbReference>
<reference evidence="13" key="1">
    <citation type="journal article" date="2021" name="PeerJ">
        <title>Extensive microbial diversity within the chicken gut microbiome revealed by metagenomics and culture.</title>
        <authorList>
            <person name="Gilroy R."/>
            <person name="Ravi A."/>
            <person name="Getino M."/>
            <person name="Pursley I."/>
            <person name="Horton D.L."/>
            <person name="Alikhan N.F."/>
            <person name="Baker D."/>
            <person name="Gharbi K."/>
            <person name="Hall N."/>
            <person name="Watson M."/>
            <person name="Adriaenssens E.M."/>
            <person name="Foster-Nyarko E."/>
            <person name="Jarju S."/>
            <person name="Secka A."/>
            <person name="Antonio M."/>
            <person name="Oren A."/>
            <person name="Chaudhuri R.R."/>
            <person name="La Ragione R."/>
            <person name="Hildebrand F."/>
            <person name="Pallen M.J."/>
        </authorList>
    </citation>
    <scope>NUCLEOTIDE SEQUENCE</scope>
    <source>
        <strain evidence="13">F6-6636</strain>
    </source>
</reference>
<keyword evidence="11" id="KW-0812">Transmembrane</keyword>
<comment type="caution">
    <text evidence="13">The sequence shown here is derived from an EMBL/GenBank/DDBJ whole genome shotgun (WGS) entry which is preliminary data.</text>
</comment>
<dbReference type="Pfam" id="PF17854">
    <property type="entry name" value="FtsK_alpha"/>
    <property type="match status" value="1"/>
</dbReference>
<dbReference type="GO" id="GO:0005524">
    <property type="term" value="F:ATP binding"/>
    <property type="evidence" value="ECO:0007669"/>
    <property type="project" value="UniProtKB-UniRule"/>
</dbReference>
<dbReference type="SMART" id="SM00843">
    <property type="entry name" value="Ftsk_gamma"/>
    <property type="match status" value="1"/>
</dbReference>
<dbReference type="CDD" id="cd01127">
    <property type="entry name" value="TrwB_TraG_TraD_VirD4"/>
    <property type="match status" value="1"/>
</dbReference>
<dbReference type="InterPro" id="IPR036390">
    <property type="entry name" value="WH_DNA-bd_sf"/>
</dbReference>
<evidence type="ECO:0000256" key="7">
    <source>
        <dbReference type="ARBA" id="ARBA00023125"/>
    </source>
</evidence>
<dbReference type="InterPro" id="IPR018541">
    <property type="entry name" value="Ftsk_gamma"/>
</dbReference>
<evidence type="ECO:0000256" key="4">
    <source>
        <dbReference type="ARBA" id="ARBA00022741"/>
    </source>
</evidence>
<gene>
    <name evidence="13" type="ORF">H9901_00390</name>
</gene>
<accession>A0A948X0C4</accession>
<evidence type="ECO:0000256" key="6">
    <source>
        <dbReference type="ARBA" id="ARBA00022840"/>
    </source>
</evidence>
<dbReference type="GO" id="GO:0003677">
    <property type="term" value="F:DNA binding"/>
    <property type="evidence" value="ECO:0007669"/>
    <property type="project" value="UniProtKB-KW"/>
</dbReference>
<evidence type="ECO:0000259" key="12">
    <source>
        <dbReference type="PROSITE" id="PS50901"/>
    </source>
</evidence>
<dbReference type="AlphaFoldDB" id="A0A948X0C4"/>
<keyword evidence="7" id="KW-0238">DNA-binding</keyword>
<evidence type="ECO:0000256" key="8">
    <source>
        <dbReference type="ARBA" id="ARBA00025923"/>
    </source>
</evidence>
<dbReference type="GO" id="GO:0007059">
    <property type="term" value="P:chromosome segregation"/>
    <property type="evidence" value="ECO:0007669"/>
    <property type="project" value="UniProtKB-KW"/>
</dbReference>
<dbReference type="Pfam" id="PF01580">
    <property type="entry name" value="FtsK_SpoIIIE"/>
    <property type="match status" value="1"/>
</dbReference>
<keyword evidence="11" id="KW-0472">Membrane</keyword>
<dbReference type="SMART" id="SM00382">
    <property type="entry name" value="AAA"/>
    <property type="match status" value="1"/>
</dbReference>
<feature type="binding site" evidence="9">
    <location>
        <begin position="296"/>
        <end position="303"/>
    </location>
    <ligand>
        <name>ATP</name>
        <dbReference type="ChEBI" id="CHEBI:30616"/>
    </ligand>
</feature>
<evidence type="ECO:0000256" key="5">
    <source>
        <dbReference type="ARBA" id="ARBA00022829"/>
    </source>
</evidence>
<name>A0A948X0C4_9LACO</name>
<comment type="subunit">
    <text evidence="8">Homohexamer. Forms a ring that surrounds DNA.</text>
</comment>
<evidence type="ECO:0000256" key="3">
    <source>
        <dbReference type="ARBA" id="ARBA00020887"/>
    </source>
</evidence>
<evidence type="ECO:0000313" key="14">
    <source>
        <dbReference type="Proteomes" id="UP000777303"/>
    </source>
</evidence>
<evidence type="ECO:0000256" key="10">
    <source>
        <dbReference type="SAM" id="MobiDB-lite"/>
    </source>
</evidence>
<dbReference type="SUPFAM" id="SSF52540">
    <property type="entry name" value="P-loop containing nucleoside triphosphate hydrolases"/>
    <property type="match status" value="1"/>
</dbReference>
<keyword evidence="6 9" id="KW-0067">ATP-binding</keyword>